<dbReference type="PROSITE" id="PS50033">
    <property type="entry name" value="UBX"/>
    <property type="match status" value="1"/>
</dbReference>
<feature type="compositionally biased region" description="Basic and acidic residues" evidence="1">
    <location>
        <begin position="315"/>
        <end position="344"/>
    </location>
</feature>
<evidence type="ECO:0008006" key="6">
    <source>
        <dbReference type="Google" id="ProtNLM"/>
    </source>
</evidence>
<feature type="region of interest" description="Disordered" evidence="1">
    <location>
        <begin position="266"/>
        <end position="431"/>
    </location>
</feature>
<dbReference type="InterPro" id="IPR001012">
    <property type="entry name" value="UBX_dom"/>
</dbReference>
<dbReference type="Pfam" id="PF00789">
    <property type="entry name" value="UBX"/>
    <property type="match status" value="1"/>
</dbReference>
<dbReference type="InterPro" id="IPR000626">
    <property type="entry name" value="Ubiquitin-like_dom"/>
</dbReference>
<dbReference type="PROSITE" id="PS50053">
    <property type="entry name" value="UBIQUITIN_2"/>
    <property type="match status" value="1"/>
</dbReference>
<dbReference type="Pfam" id="PF23187">
    <property type="entry name" value="UBX7_N"/>
    <property type="match status" value="1"/>
</dbReference>
<sequence>MTLHANDKYFDREVFGRILGISTLLQPKSLYFRPFQAHPKAQNPKPSPARPIRSAARRAHGLLPAPSTTSTRRRSIQAIPQPQPQSILLPLVGGPRLLRRPPLPLPRRCGRPPPPWLGIPLDRPFAMERTINSLTYKGSIPDAINQSRREKKLFVVYISGEDEASSSLEQSTLVDENVVEVIGSCCIFLHLKQGNVDASQFSAIYPQKSVPSLSVIGLNGVMLWNHEGYINSEDLKESIDKAWAALHLQETAATLLTASLASRNVESENTATALPPQGDSSTSENPSVPSSAPDISGASEVAHSAELVSQLPSRTNHDELIEINEKQGERSKSDSGDRTVEKLDSVSTEIKCNLPVSSSSSNIGSSADPKEDDTTPSLKRKNKDDRNHTAVPVVATPSTIDSRGVSSQLVSQQENTTSSVPDEPVSNSVKSDDIQLSIRMPSGNRLEIKLTKQDVLRKVKNFVDENKGSGLGSYDLSLVYPKRIFSEQDMETTLCELGIQHRHAMIVVPHRQPVQISRLPSSTSSSYDAGDSSGGGGYFGYLRTIMSYVNPLSYVRGNPTTSRPVLQPNEGSQSSPWSERRPHPGNGGQEATDESSANRLRRRSRPSGANVHTLGSEDQGPSDDRNVFWNGNSTEFGGDERK</sequence>
<feature type="compositionally biased region" description="Low complexity" evidence="1">
    <location>
        <begin position="280"/>
        <end position="291"/>
    </location>
</feature>
<reference evidence="5" key="1">
    <citation type="submission" date="2024-06" db="EMBL/GenBank/DDBJ databases">
        <authorList>
            <person name="Ryan C."/>
        </authorList>
    </citation>
    <scope>NUCLEOTIDE SEQUENCE [LARGE SCALE GENOMIC DNA]</scope>
</reference>
<name>A0ABC9B4V9_9POAL</name>
<evidence type="ECO:0000259" key="2">
    <source>
        <dbReference type="PROSITE" id="PS50033"/>
    </source>
</evidence>
<dbReference type="Proteomes" id="UP001497457">
    <property type="component" value="Chromosome 24b"/>
</dbReference>
<dbReference type="EMBL" id="OZ075134">
    <property type="protein sequence ID" value="CAL4993666.1"/>
    <property type="molecule type" value="Genomic_DNA"/>
</dbReference>
<evidence type="ECO:0000313" key="4">
    <source>
        <dbReference type="EMBL" id="CAL4993666.1"/>
    </source>
</evidence>
<reference evidence="4 5" key="2">
    <citation type="submission" date="2024-10" db="EMBL/GenBank/DDBJ databases">
        <authorList>
            <person name="Ryan C."/>
        </authorList>
    </citation>
    <scope>NUCLEOTIDE SEQUENCE [LARGE SCALE GENOMIC DNA]</scope>
</reference>
<dbReference type="PANTHER" id="PTHR47770">
    <property type="entry name" value="PLANT UBX DOMAIN-CONTAINING PROTEIN 11"/>
    <property type="match status" value="1"/>
</dbReference>
<dbReference type="PANTHER" id="PTHR47770:SF1">
    <property type="entry name" value="PLANT UBX DOMAIN-CONTAINING PROTEIN 11"/>
    <property type="match status" value="1"/>
</dbReference>
<feature type="domain" description="UBX" evidence="2">
    <location>
        <begin position="429"/>
        <end position="507"/>
    </location>
</feature>
<protein>
    <recommendedName>
        <fullName evidence="6">UBX domain-containing protein</fullName>
    </recommendedName>
</protein>
<organism evidence="4 5">
    <name type="scientific">Urochloa decumbens</name>
    <dbReference type="NCBI Taxonomy" id="240449"/>
    <lineage>
        <taxon>Eukaryota</taxon>
        <taxon>Viridiplantae</taxon>
        <taxon>Streptophyta</taxon>
        <taxon>Embryophyta</taxon>
        <taxon>Tracheophyta</taxon>
        <taxon>Spermatophyta</taxon>
        <taxon>Magnoliopsida</taxon>
        <taxon>Liliopsida</taxon>
        <taxon>Poales</taxon>
        <taxon>Poaceae</taxon>
        <taxon>PACMAD clade</taxon>
        <taxon>Panicoideae</taxon>
        <taxon>Panicodae</taxon>
        <taxon>Paniceae</taxon>
        <taxon>Melinidinae</taxon>
        <taxon>Urochloa</taxon>
    </lineage>
</organism>
<accession>A0ABC9B4V9</accession>
<dbReference type="InterPro" id="IPR029071">
    <property type="entry name" value="Ubiquitin-like_domsf"/>
</dbReference>
<feature type="compositionally biased region" description="Polar residues" evidence="1">
    <location>
        <begin position="559"/>
        <end position="577"/>
    </location>
</feature>
<evidence type="ECO:0000256" key="1">
    <source>
        <dbReference type="SAM" id="MobiDB-lite"/>
    </source>
</evidence>
<dbReference type="Gene3D" id="3.40.30.10">
    <property type="entry name" value="Glutaredoxin"/>
    <property type="match status" value="1"/>
</dbReference>
<dbReference type="SMART" id="SM00166">
    <property type="entry name" value="UBX"/>
    <property type="match status" value="1"/>
</dbReference>
<feature type="compositionally biased region" description="Low complexity" evidence="1">
    <location>
        <begin position="357"/>
        <end position="366"/>
    </location>
</feature>
<evidence type="ECO:0000313" key="5">
    <source>
        <dbReference type="Proteomes" id="UP001497457"/>
    </source>
</evidence>
<dbReference type="SUPFAM" id="SSF52833">
    <property type="entry name" value="Thioredoxin-like"/>
    <property type="match status" value="1"/>
</dbReference>
<keyword evidence="5" id="KW-1185">Reference proteome</keyword>
<dbReference type="AlphaFoldDB" id="A0ABC9B4V9"/>
<feature type="domain" description="Ubiquitin-like" evidence="3">
    <location>
        <begin position="434"/>
        <end position="508"/>
    </location>
</feature>
<feature type="region of interest" description="Disordered" evidence="1">
    <location>
        <begin position="559"/>
        <end position="642"/>
    </location>
</feature>
<dbReference type="Gene3D" id="3.10.20.90">
    <property type="entry name" value="Phosphatidylinositol 3-kinase Catalytic Subunit, Chain A, domain 1"/>
    <property type="match status" value="1"/>
</dbReference>
<feature type="compositionally biased region" description="Polar residues" evidence="1">
    <location>
        <begin position="396"/>
        <end position="429"/>
    </location>
</feature>
<dbReference type="SUPFAM" id="SSF54236">
    <property type="entry name" value="Ubiquitin-like"/>
    <property type="match status" value="1"/>
</dbReference>
<proteinExistence type="predicted"/>
<dbReference type="CDD" id="cd01767">
    <property type="entry name" value="UBX"/>
    <property type="match status" value="1"/>
</dbReference>
<dbReference type="InterPro" id="IPR036249">
    <property type="entry name" value="Thioredoxin-like_sf"/>
</dbReference>
<evidence type="ECO:0000259" key="3">
    <source>
        <dbReference type="PROSITE" id="PS50053"/>
    </source>
</evidence>
<gene>
    <name evidence="4" type="ORF">URODEC1_LOCUS61616</name>
</gene>